<dbReference type="AlphaFoldDB" id="A7VP78"/>
<evidence type="ECO:0000313" key="2">
    <source>
        <dbReference type="Proteomes" id="UP000003490"/>
    </source>
</evidence>
<proteinExistence type="predicted"/>
<accession>A7VP78</accession>
<name>A7VP78_9FIRM</name>
<dbReference type="EMBL" id="ABCB02000012">
    <property type="protein sequence ID" value="EDO62765.1"/>
    <property type="molecule type" value="Genomic_DNA"/>
</dbReference>
<dbReference type="Proteomes" id="UP000003490">
    <property type="component" value="Unassembled WGS sequence"/>
</dbReference>
<organism evidence="1 2">
    <name type="scientific">[Clostridium] leptum DSM 753</name>
    <dbReference type="NCBI Taxonomy" id="428125"/>
    <lineage>
        <taxon>Bacteria</taxon>
        <taxon>Bacillati</taxon>
        <taxon>Bacillota</taxon>
        <taxon>Clostridia</taxon>
        <taxon>Eubacteriales</taxon>
        <taxon>Oscillospiraceae</taxon>
        <taxon>Oscillospiraceae incertae sedis</taxon>
    </lineage>
</organism>
<protein>
    <submittedName>
        <fullName evidence="1">Uncharacterized protein</fullName>
    </submittedName>
</protein>
<evidence type="ECO:0000313" key="1">
    <source>
        <dbReference type="EMBL" id="EDO62765.1"/>
    </source>
</evidence>
<dbReference type="HOGENOM" id="CLU_3268050_0_0_9"/>
<sequence length="41" mass="4744">MECFFAKPGSFDMRKARPEISGPAFIGLLFQKRILMAHWKS</sequence>
<gene>
    <name evidence="1" type="ORF">CLOLEP_00354</name>
</gene>
<reference evidence="1 2" key="1">
    <citation type="submission" date="2007-08" db="EMBL/GenBank/DDBJ databases">
        <title>Draft genome sequence of Clostridium leptum (DSM 753).</title>
        <authorList>
            <person name="Sudarsanam P."/>
            <person name="Ley R."/>
            <person name="Guruge J."/>
            <person name="Turnbaugh P.J."/>
            <person name="Mahowald M."/>
            <person name="Liep D."/>
            <person name="Gordon J."/>
        </authorList>
    </citation>
    <scope>NUCLEOTIDE SEQUENCE [LARGE SCALE GENOMIC DNA]</scope>
    <source>
        <strain evidence="1 2">DSM 753</strain>
    </source>
</reference>
<comment type="caution">
    <text evidence="1">The sequence shown here is derived from an EMBL/GenBank/DDBJ whole genome shotgun (WGS) entry which is preliminary data.</text>
</comment>
<reference evidence="1 2" key="2">
    <citation type="submission" date="2007-08" db="EMBL/GenBank/DDBJ databases">
        <authorList>
            <person name="Fulton L."/>
            <person name="Clifton S."/>
            <person name="Fulton B."/>
            <person name="Xu J."/>
            <person name="Minx P."/>
            <person name="Pepin K.H."/>
            <person name="Johnson M."/>
            <person name="Thiruvilangam P."/>
            <person name="Bhonagiri V."/>
            <person name="Nash W.E."/>
            <person name="Wang C."/>
            <person name="Mardis E.R."/>
            <person name="Wilson R.K."/>
        </authorList>
    </citation>
    <scope>NUCLEOTIDE SEQUENCE [LARGE SCALE GENOMIC DNA]</scope>
    <source>
        <strain evidence="1 2">DSM 753</strain>
    </source>
</reference>